<dbReference type="PANTHER" id="PTHR32089">
    <property type="entry name" value="METHYL-ACCEPTING CHEMOTAXIS PROTEIN MCPB"/>
    <property type="match status" value="1"/>
</dbReference>
<dbReference type="Gene3D" id="1.10.287.950">
    <property type="entry name" value="Methyl-accepting chemotaxis protein"/>
    <property type="match status" value="1"/>
</dbReference>
<evidence type="ECO:0000256" key="4">
    <source>
        <dbReference type="ARBA" id="ARBA00029447"/>
    </source>
</evidence>
<keyword evidence="3 5" id="KW-0807">Transducer</keyword>
<dbReference type="PRINTS" id="PR00260">
    <property type="entry name" value="CHEMTRNSDUCR"/>
</dbReference>
<dbReference type="Pfam" id="PF00672">
    <property type="entry name" value="HAMP"/>
    <property type="match status" value="1"/>
</dbReference>
<keyword evidence="7" id="KW-0472">Membrane</keyword>
<proteinExistence type="inferred from homology"/>
<protein>
    <submittedName>
        <fullName evidence="11">Methyl-accepting chemotaxis protein</fullName>
    </submittedName>
</protein>
<evidence type="ECO:0000256" key="1">
    <source>
        <dbReference type="ARBA" id="ARBA00004429"/>
    </source>
</evidence>
<keyword evidence="7" id="KW-1133">Transmembrane helix</keyword>
<sequence length="561" mass="58954">MKGFRDLSLTVKVAVLLTLMAALSGGLTIASLLRMGEIDRSYSDLIDRDSDGVKWLSRVNSTLNAIGLESYRMIAETDPAIIRKSIDAAADELRTFQERVDKVRRALPAMEAELQAVSQSFLPIIRTMPDLQRLALANDDAAAMTLMRQGFTPAYGDVRAKVRALLSRAEADMQASSDQVTATYESARFWTLAVGGLGIPACFGLALAVMRMGVSRPFLSLRDRMERLSRHEMEVEIQGLDRRDEVGAMARAVQVFKDGLIEAGRLAAAQSAEQAAKLRRTEAIERLIRDFDQQVAAVLRVVSAAAAELDSTARHMVETAGRSSDQAVSAAEVSRQTSANVQTVASATEEMSSSIGEISSQVTRSASIASQAVDEAGRTTDTVRGLADAAQRIGAVVQLISTIAGQTNLLALNATIEAARAGEAGKGFAVVANEVKSLASQTARATEEIAGQVGGIQAATENAVQAIDGISGTISTINDISASIAAAIEEQGAATAEISRNIQQAAAGTGEVTATIVGVTEAAEETGTAAAKVRAAAGSLSEQADSLRRNVEGFLTAIKAA</sequence>
<evidence type="ECO:0000259" key="8">
    <source>
        <dbReference type="PROSITE" id="PS50111"/>
    </source>
</evidence>
<dbReference type="KEGG" id="azz:DEW08_16455"/>
<organism evidence="11 12">
    <name type="scientific">Azospirillum thermophilum</name>
    <dbReference type="NCBI Taxonomy" id="2202148"/>
    <lineage>
        <taxon>Bacteria</taxon>
        <taxon>Pseudomonadati</taxon>
        <taxon>Pseudomonadota</taxon>
        <taxon>Alphaproteobacteria</taxon>
        <taxon>Rhodospirillales</taxon>
        <taxon>Azospirillaceae</taxon>
        <taxon>Azospirillum</taxon>
    </lineage>
</organism>
<dbReference type="GO" id="GO:0004888">
    <property type="term" value="F:transmembrane signaling receptor activity"/>
    <property type="evidence" value="ECO:0007669"/>
    <property type="project" value="InterPro"/>
</dbReference>
<dbReference type="SUPFAM" id="SSF58104">
    <property type="entry name" value="Methyl-accepting chemotaxis protein (MCP) signaling domain"/>
    <property type="match status" value="1"/>
</dbReference>
<evidence type="ECO:0000256" key="7">
    <source>
        <dbReference type="SAM" id="Phobius"/>
    </source>
</evidence>
<keyword evidence="2" id="KW-1003">Cell membrane</keyword>
<feature type="coiled-coil region" evidence="6">
    <location>
        <begin position="86"/>
        <end position="113"/>
    </location>
</feature>
<dbReference type="PROSITE" id="PS50111">
    <property type="entry name" value="CHEMOTAXIS_TRANSDUC_2"/>
    <property type="match status" value="1"/>
</dbReference>
<evidence type="ECO:0000259" key="10">
    <source>
        <dbReference type="PROSITE" id="PS50885"/>
    </source>
</evidence>
<dbReference type="PROSITE" id="PS50885">
    <property type="entry name" value="HAMP"/>
    <property type="match status" value="1"/>
</dbReference>
<keyword evidence="6" id="KW-0175">Coiled coil</keyword>
<gene>
    <name evidence="11" type="ORF">DEW08_16455</name>
</gene>
<feature type="domain" description="T-SNARE coiled-coil homology" evidence="9">
    <location>
        <begin position="457"/>
        <end position="519"/>
    </location>
</feature>
<dbReference type="InterPro" id="IPR004089">
    <property type="entry name" value="MCPsignal_dom"/>
</dbReference>
<keyword evidence="7" id="KW-0812">Transmembrane</keyword>
<reference evidence="12" key="1">
    <citation type="submission" date="2018-05" db="EMBL/GenBank/DDBJ databases">
        <title>Azospirillum thermophila sp. nov., a novel isolated from hot spring.</title>
        <authorList>
            <person name="Zhao Z."/>
        </authorList>
    </citation>
    <scope>NUCLEOTIDE SEQUENCE [LARGE SCALE GENOMIC DNA]</scope>
    <source>
        <strain evidence="12">CFH 70021</strain>
    </source>
</reference>
<dbReference type="RefSeq" id="WP_109329919.1">
    <property type="nucleotide sequence ID" value="NZ_CP029353.1"/>
</dbReference>
<dbReference type="EMBL" id="CP029353">
    <property type="protein sequence ID" value="AWK88054.1"/>
    <property type="molecule type" value="Genomic_DNA"/>
</dbReference>
<keyword evidence="2" id="KW-0997">Cell inner membrane</keyword>
<feature type="transmembrane region" description="Helical" evidence="7">
    <location>
        <begin position="189"/>
        <end position="214"/>
    </location>
</feature>
<dbReference type="GO" id="GO:0005886">
    <property type="term" value="C:plasma membrane"/>
    <property type="evidence" value="ECO:0007669"/>
    <property type="project" value="UniProtKB-SubCell"/>
</dbReference>
<feature type="domain" description="Methyl-accepting transducer" evidence="8">
    <location>
        <begin position="305"/>
        <end position="541"/>
    </location>
</feature>
<dbReference type="PANTHER" id="PTHR32089:SF112">
    <property type="entry name" value="LYSOZYME-LIKE PROTEIN-RELATED"/>
    <property type="match status" value="1"/>
</dbReference>
<evidence type="ECO:0000256" key="3">
    <source>
        <dbReference type="ARBA" id="ARBA00023224"/>
    </source>
</evidence>
<dbReference type="Pfam" id="PF00015">
    <property type="entry name" value="MCPsignal"/>
    <property type="match status" value="1"/>
</dbReference>
<evidence type="ECO:0000313" key="12">
    <source>
        <dbReference type="Proteomes" id="UP000245629"/>
    </source>
</evidence>
<dbReference type="InterPro" id="IPR003660">
    <property type="entry name" value="HAMP_dom"/>
</dbReference>
<dbReference type="SMART" id="SM00304">
    <property type="entry name" value="HAMP"/>
    <property type="match status" value="3"/>
</dbReference>
<dbReference type="AlphaFoldDB" id="A0A2S2CU58"/>
<dbReference type="Gene3D" id="6.10.340.10">
    <property type="match status" value="1"/>
</dbReference>
<evidence type="ECO:0000256" key="5">
    <source>
        <dbReference type="PROSITE-ProRule" id="PRU00284"/>
    </source>
</evidence>
<dbReference type="PROSITE" id="PS50192">
    <property type="entry name" value="T_SNARE"/>
    <property type="match status" value="1"/>
</dbReference>
<dbReference type="OrthoDB" id="3378718at2"/>
<dbReference type="Proteomes" id="UP000245629">
    <property type="component" value="Chromosome 2"/>
</dbReference>
<dbReference type="SMART" id="SM00283">
    <property type="entry name" value="MA"/>
    <property type="match status" value="1"/>
</dbReference>
<dbReference type="InterPro" id="IPR000727">
    <property type="entry name" value="T_SNARE_dom"/>
</dbReference>
<comment type="subcellular location">
    <subcellularLocation>
        <location evidence="1">Cell inner membrane</location>
        <topology evidence="1">Multi-pass membrane protein</topology>
    </subcellularLocation>
</comment>
<keyword evidence="12" id="KW-1185">Reference proteome</keyword>
<dbReference type="GO" id="GO:0007165">
    <property type="term" value="P:signal transduction"/>
    <property type="evidence" value="ECO:0007669"/>
    <property type="project" value="UniProtKB-KW"/>
</dbReference>
<evidence type="ECO:0000256" key="6">
    <source>
        <dbReference type="SAM" id="Coils"/>
    </source>
</evidence>
<evidence type="ECO:0000313" key="11">
    <source>
        <dbReference type="EMBL" id="AWK88054.1"/>
    </source>
</evidence>
<evidence type="ECO:0000256" key="2">
    <source>
        <dbReference type="ARBA" id="ARBA00022519"/>
    </source>
</evidence>
<name>A0A2S2CU58_9PROT</name>
<dbReference type="InterPro" id="IPR004090">
    <property type="entry name" value="Chemotax_Me-accpt_rcpt"/>
</dbReference>
<accession>A0A2S2CU58</accession>
<dbReference type="GO" id="GO:0006935">
    <property type="term" value="P:chemotaxis"/>
    <property type="evidence" value="ECO:0007669"/>
    <property type="project" value="InterPro"/>
</dbReference>
<evidence type="ECO:0000259" key="9">
    <source>
        <dbReference type="PROSITE" id="PS50192"/>
    </source>
</evidence>
<comment type="similarity">
    <text evidence="4">Belongs to the methyl-accepting chemotaxis (MCP) protein family.</text>
</comment>
<feature type="domain" description="HAMP" evidence="10">
    <location>
        <begin position="212"/>
        <end position="265"/>
    </location>
</feature>